<dbReference type="EMBL" id="VTWH01000002">
    <property type="protein sequence ID" value="KAA0970915.1"/>
    <property type="molecule type" value="Genomic_DNA"/>
</dbReference>
<feature type="domain" description="Bacterial sugar transferase" evidence="3">
    <location>
        <begin position="2"/>
        <end position="173"/>
    </location>
</feature>
<comment type="similarity">
    <text evidence="1">Belongs to the bacterial sugar transferase family.</text>
</comment>
<evidence type="ECO:0000256" key="2">
    <source>
        <dbReference type="ARBA" id="ARBA00023169"/>
    </source>
</evidence>
<dbReference type="PANTHER" id="PTHR30576">
    <property type="entry name" value="COLANIC BIOSYNTHESIS UDP-GLUCOSE LIPID CARRIER TRANSFERASE"/>
    <property type="match status" value="1"/>
</dbReference>
<dbReference type="GO" id="GO:0016780">
    <property type="term" value="F:phosphotransferase activity, for other substituted phosphate groups"/>
    <property type="evidence" value="ECO:0007669"/>
    <property type="project" value="TreeGrafter"/>
</dbReference>
<evidence type="ECO:0000259" key="3">
    <source>
        <dbReference type="Pfam" id="PF02397"/>
    </source>
</evidence>
<dbReference type="Proteomes" id="UP000324738">
    <property type="component" value="Unassembled WGS sequence"/>
</dbReference>
<protein>
    <submittedName>
        <fullName evidence="4">Sugar transferase</fullName>
    </submittedName>
</protein>
<organism evidence="4 5">
    <name type="scientific">Aureimonas fodinaquatilis</name>
    <dbReference type="NCBI Taxonomy" id="2565783"/>
    <lineage>
        <taxon>Bacteria</taxon>
        <taxon>Pseudomonadati</taxon>
        <taxon>Pseudomonadota</taxon>
        <taxon>Alphaproteobacteria</taxon>
        <taxon>Hyphomicrobiales</taxon>
        <taxon>Aurantimonadaceae</taxon>
        <taxon>Aureimonas</taxon>
    </lineage>
</organism>
<accession>A0A5B0DYI4</accession>
<gene>
    <name evidence="4" type="ORF">FPY71_10640</name>
</gene>
<sequence>MKRIFDIVSSFFGLMAFGWLILLLTVAIARDSPGPGLFAQKRVGKGERVFVCYKLRTMASDTVSAASHETPRSAVTRLGAVLRRWKLDELPQLWNVLKGDMSFVGPRPCLPMQEMLIEERRKRGVFALRPGITGLAQVQGVDMSEPERLATIDAAYAARRTIWLDLKLILQTMTGRGRGDRVA</sequence>
<dbReference type="RefSeq" id="WP_149300227.1">
    <property type="nucleotide sequence ID" value="NZ_VTWH01000002.1"/>
</dbReference>
<keyword evidence="5" id="KW-1185">Reference proteome</keyword>
<proteinExistence type="inferred from homology"/>
<keyword evidence="2" id="KW-0270">Exopolysaccharide synthesis</keyword>
<dbReference type="AlphaFoldDB" id="A0A5B0DYI4"/>
<keyword evidence="4" id="KW-0808">Transferase</keyword>
<dbReference type="PANTHER" id="PTHR30576:SF10">
    <property type="entry name" value="SLL5057 PROTEIN"/>
    <property type="match status" value="1"/>
</dbReference>
<name>A0A5B0DYI4_9HYPH</name>
<comment type="caution">
    <text evidence="4">The sequence shown here is derived from an EMBL/GenBank/DDBJ whole genome shotgun (WGS) entry which is preliminary data.</text>
</comment>
<dbReference type="InterPro" id="IPR003362">
    <property type="entry name" value="Bact_transf"/>
</dbReference>
<evidence type="ECO:0000313" key="5">
    <source>
        <dbReference type="Proteomes" id="UP000324738"/>
    </source>
</evidence>
<dbReference type="GO" id="GO:0000271">
    <property type="term" value="P:polysaccharide biosynthetic process"/>
    <property type="evidence" value="ECO:0007669"/>
    <property type="project" value="UniProtKB-KW"/>
</dbReference>
<evidence type="ECO:0000256" key="1">
    <source>
        <dbReference type="ARBA" id="ARBA00006464"/>
    </source>
</evidence>
<dbReference type="Pfam" id="PF02397">
    <property type="entry name" value="Bac_transf"/>
    <property type="match status" value="1"/>
</dbReference>
<evidence type="ECO:0000313" key="4">
    <source>
        <dbReference type="EMBL" id="KAA0970915.1"/>
    </source>
</evidence>
<reference evidence="4 5" key="1">
    <citation type="submission" date="2019-08" db="EMBL/GenBank/DDBJ databases">
        <title>Aureimonas fodiniaquatilis sp. nov., isolated from a coal mine wastewater.</title>
        <authorList>
            <person name="Kim W."/>
        </authorList>
    </citation>
    <scope>NUCLEOTIDE SEQUENCE [LARGE SCALE GENOMIC DNA]</scope>
    <source>
        <strain evidence="4 5">CAU 1482</strain>
    </source>
</reference>
<dbReference type="OrthoDB" id="9808602at2"/>